<feature type="region of interest" description="Disordered" evidence="1">
    <location>
        <begin position="1"/>
        <end position="36"/>
    </location>
</feature>
<gene>
    <name evidence="2" type="ORF">LZC95_36250</name>
</gene>
<organism evidence="2 3">
    <name type="scientific">Pendulispora brunnea</name>
    <dbReference type="NCBI Taxonomy" id="2905690"/>
    <lineage>
        <taxon>Bacteria</taxon>
        <taxon>Pseudomonadati</taxon>
        <taxon>Myxococcota</taxon>
        <taxon>Myxococcia</taxon>
        <taxon>Myxococcales</taxon>
        <taxon>Sorangiineae</taxon>
        <taxon>Pendulisporaceae</taxon>
        <taxon>Pendulispora</taxon>
    </lineage>
</organism>
<accession>A0ABZ2JZI2</accession>
<evidence type="ECO:0000313" key="3">
    <source>
        <dbReference type="Proteomes" id="UP001379533"/>
    </source>
</evidence>
<proteinExistence type="predicted"/>
<sequence>MDAEAPVPVPVPVPVSPPDAAPAPATTTAPPPPPADAGANACRLLSGPTQQPFTGPAALIATDTGVDIVWHKNGSPRVISVPAVPITAAAKPARKAFDGQPDRASRPACAAAGPFAFCSDAQGQVHRALRAQLEAPDTIVAQADMGAVVTAGMLGDQPVLGYLAARTTSEGRTSEAFARLGEQPPVRISESGSGATDVVFAPRGRDTILAMTIDARRAMSPVHARNLSASPTKSLVLGTDAVIYVGGGSEHQVHGALGVDTGANAFGLMPTSAESGFGLALIRIDAPPRLDEPAHVSLYPNGFDFAAVAATANTSRAEGSSIVVARVRPIAAEPSAMRMLELGKIDLKDGSFLPFGFVPSGSSVQNVAIVRDRFGAIWVEYTDGGGSWLERRVCP</sequence>
<reference evidence="2 3" key="1">
    <citation type="submission" date="2021-12" db="EMBL/GenBank/DDBJ databases">
        <title>Discovery of the Pendulisporaceae a myxobacterial family with distinct sporulation behavior and unique specialized metabolism.</title>
        <authorList>
            <person name="Garcia R."/>
            <person name="Popoff A."/>
            <person name="Bader C.D."/>
            <person name="Loehr J."/>
            <person name="Walesch S."/>
            <person name="Walt C."/>
            <person name="Boldt J."/>
            <person name="Bunk B."/>
            <person name="Haeckl F.J.F.P.J."/>
            <person name="Gunesch A.P."/>
            <person name="Birkelbach J."/>
            <person name="Nuebel U."/>
            <person name="Pietschmann T."/>
            <person name="Bach T."/>
            <person name="Mueller R."/>
        </authorList>
    </citation>
    <scope>NUCLEOTIDE SEQUENCE [LARGE SCALE GENOMIC DNA]</scope>
    <source>
        <strain evidence="2 3">MSr12523</strain>
    </source>
</reference>
<dbReference type="EMBL" id="CP089982">
    <property type="protein sequence ID" value="WXA91892.1"/>
    <property type="molecule type" value="Genomic_DNA"/>
</dbReference>
<keyword evidence="3" id="KW-1185">Reference proteome</keyword>
<feature type="compositionally biased region" description="Pro residues" evidence="1">
    <location>
        <begin position="7"/>
        <end position="21"/>
    </location>
</feature>
<evidence type="ECO:0000256" key="1">
    <source>
        <dbReference type="SAM" id="MobiDB-lite"/>
    </source>
</evidence>
<protein>
    <submittedName>
        <fullName evidence="2">Uncharacterized protein</fullName>
    </submittedName>
</protein>
<evidence type="ECO:0000313" key="2">
    <source>
        <dbReference type="EMBL" id="WXA91892.1"/>
    </source>
</evidence>
<dbReference type="RefSeq" id="WP_394842509.1">
    <property type="nucleotide sequence ID" value="NZ_CP089982.1"/>
</dbReference>
<dbReference type="Proteomes" id="UP001379533">
    <property type="component" value="Chromosome"/>
</dbReference>
<name>A0ABZ2JZI2_9BACT</name>